<reference evidence="2" key="1">
    <citation type="submission" date="2020-04" db="EMBL/GenBank/DDBJ databases">
        <title>Hybrid Assembly of Korean Phytophthora infestans isolates.</title>
        <authorList>
            <person name="Prokchorchik M."/>
            <person name="Lee Y."/>
            <person name="Seo J."/>
            <person name="Cho J.-H."/>
            <person name="Park Y.-E."/>
            <person name="Jang D.-C."/>
            <person name="Im J.-S."/>
            <person name="Choi J.-G."/>
            <person name="Park H.-J."/>
            <person name="Lee G.-B."/>
            <person name="Lee Y.-G."/>
            <person name="Hong S.-Y."/>
            <person name="Cho K."/>
            <person name="Sohn K.H."/>
        </authorList>
    </citation>
    <scope>NUCLEOTIDE SEQUENCE</scope>
    <source>
        <strain evidence="2">KR_1_A1</strain>
    </source>
</reference>
<comment type="caution">
    <text evidence="2">The sequence shown here is derived from an EMBL/GenBank/DDBJ whole genome shotgun (WGS) entry which is preliminary data.</text>
</comment>
<evidence type="ECO:0000256" key="1">
    <source>
        <dbReference type="SAM" id="MobiDB-lite"/>
    </source>
</evidence>
<protein>
    <submittedName>
        <fullName evidence="2">Uncharacterized protein</fullName>
    </submittedName>
</protein>
<name>A0A833SL75_PHYIN</name>
<feature type="compositionally biased region" description="Basic and acidic residues" evidence="1">
    <location>
        <begin position="81"/>
        <end position="98"/>
    </location>
</feature>
<keyword evidence="3" id="KW-1185">Reference proteome</keyword>
<dbReference type="Proteomes" id="UP000602510">
    <property type="component" value="Unassembled WGS sequence"/>
</dbReference>
<dbReference type="EMBL" id="WSZM01000271">
    <property type="protein sequence ID" value="KAF4036287.1"/>
    <property type="molecule type" value="Genomic_DNA"/>
</dbReference>
<evidence type="ECO:0000313" key="3">
    <source>
        <dbReference type="Proteomes" id="UP000602510"/>
    </source>
</evidence>
<dbReference type="AlphaFoldDB" id="A0A833SL75"/>
<accession>A0A833SL75</accession>
<organism evidence="2 3">
    <name type="scientific">Phytophthora infestans</name>
    <name type="common">Potato late blight agent</name>
    <name type="synonym">Botrytis infestans</name>
    <dbReference type="NCBI Taxonomy" id="4787"/>
    <lineage>
        <taxon>Eukaryota</taxon>
        <taxon>Sar</taxon>
        <taxon>Stramenopiles</taxon>
        <taxon>Oomycota</taxon>
        <taxon>Peronosporomycetes</taxon>
        <taxon>Peronosporales</taxon>
        <taxon>Peronosporaceae</taxon>
        <taxon>Phytophthora</taxon>
    </lineage>
</organism>
<feature type="region of interest" description="Disordered" evidence="1">
    <location>
        <begin position="251"/>
        <end position="276"/>
    </location>
</feature>
<sequence>MDKVIIDLVNVFPADGEDGALRALLEPYLSKQLRSACVKLKLNPQRRSSAVDNKAGYIDLLCKYRSNKAEGEFSALIGPSKEGETKADNPETSQREPRVERHDAFRLINVLFSPQFVDRMFEADRNQDRANVDKHSINENSQYWLDVARAYNEDRENYNGLEQKERPQYQGIQPSQAVNHSSAKLLDMWKKLTARYTVARGKSKLSGHNEQDFFSYCQGRIDLLYLHDWLQLRPNQLEGVRGRIAKRAQMSTLPGSVESDVDSSSSSGSSSGKKRRLLSPVDRIVNMLESEHKEELEERASGYNSVTRASTAVQSALATLKMLKESNASDEMLQTLEQRSMDSFNVGWRRWIKTKLVMGTCKCSSLLVASVVYGVFQLIHLERS</sequence>
<feature type="compositionally biased region" description="Low complexity" evidence="1">
    <location>
        <begin position="256"/>
        <end position="271"/>
    </location>
</feature>
<proteinExistence type="predicted"/>
<gene>
    <name evidence="2" type="ORF">GN244_ATG11656</name>
</gene>
<evidence type="ECO:0000313" key="2">
    <source>
        <dbReference type="EMBL" id="KAF4036287.1"/>
    </source>
</evidence>
<feature type="region of interest" description="Disordered" evidence="1">
    <location>
        <begin position="75"/>
        <end position="98"/>
    </location>
</feature>